<feature type="domain" description="HTH iclR-type" evidence="4">
    <location>
        <begin position="13"/>
        <end position="74"/>
    </location>
</feature>
<evidence type="ECO:0000256" key="3">
    <source>
        <dbReference type="ARBA" id="ARBA00023163"/>
    </source>
</evidence>
<keyword evidence="1" id="KW-0805">Transcription regulation</keyword>
<evidence type="ECO:0000313" key="7">
    <source>
        <dbReference type="Proteomes" id="UP000201838"/>
    </source>
</evidence>
<dbReference type="PROSITE" id="PS51077">
    <property type="entry name" value="HTH_ICLR"/>
    <property type="match status" value="1"/>
</dbReference>
<dbReference type="GO" id="GO:0045892">
    <property type="term" value="P:negative regulation of DNA-templated transcription"/>
    <property type="evidence" value="ECO:0007669"/>
    <property type="project" value="TreeGrafter"/>
</dbReference>
<dbReference type="PANTHER" id="PTHR30136:SF39">
    <property type="entry name" value="TRANSCRIPTIONAL REGULATORY PROTEIN"/>
    <property type="match status" value="1"/>
</dbReference>
<protein>
    <submittedName>
        <fullName evidence="6">HTH-type transcriptional regulator KipR</fullName>
    </submittedName>
</protein>
<accession>A0A238J763</accession>
<dbReference type="PROSITE" id="PS51078">
    <property type="entry name" value="ICLR_ED"/>
    <property type="match status" value="1"/>
</dbReference>
<dbReference type="EMBL" id="FXXQ01000029">
    <property type="protein sequence ID" value="SMX25790.1"/>
    <property type="molecule type" value="Genomic_DNA"/>
</dbReference>
<dbReference type="InterPro" id="IPR036388">
    <property type="entry name" value="WH-like_DNA-bd_sf"/>
</dbReference>
<keyword evidence="3" id="KW-0804">Transcription</keyword>
<dbReference type="GO" id="GO:0003677">
    <property type="term" value="F:DNA binding"/>
    <property type="evidence" value="ECO:0007669"/>
    <property type="project" value="UniProtKB-KW"/>
</dbReference>
<dbReference type="Proteomes" id="UP000201838">
    <property type="component" value="Unassembled WGS sequence"/>
</dbReference>
<proteinExistence type="predicted"/>
<dbReference type="SMART" id="SM00346">
    <property type="entry name" value="HTH_ICLR"/>
    <property type="match status" value="1"/>
</dbReference>
<sequence>MLRRMEQMKQPRVESVEKALSILEAFTKDRPAMTLTEISVETGLYKSNVSRLAASLERYGFLKRDPNRRFRLGPALWRLGALYRRNFELGESVRPVLRQLVRETGETASFYVPDQDERLCLYRENSPDPVRHHLDEGARLTMHSGAAGHVLAAFYLGDSKAKSRLGTDGSCVSQGERNPHISAVAAPVIDANGQFHGALAVSGPHERLGHDALAKARIAVLSSARDLSQSLA</sequence>
<evidence type="ECO:0000313" key="6">
    <source>
        <dbReference type="EMBL" id="SMX25790.1"/>
    </source>
</evidence>
<dbReference type="GO" id="GO:0003700">
    <property type="term" value="F:DNA-binding transcription factor activity"/>
    <property type="evidence" value="ECO:0007669"/>
    <property type="project" value="TreeGrafter"/>
</dbReference>
<evidence type="ECO:0000256" key="2">
    <source>
        <dbReference type="ARBA" id="ARBA00023125"/>
    </source>
</evidence>
<evidence type="ECO:0000259" key="5">
    <source>
        <dbReference type="PROSITE" id="PS51078"/>
    </source>
</evidence>
<dbReference type="InterPro" id="IPR036390">
    <property type="entry name" value="WH_DNA-bd_sf"/>
</dbReference>
<dbReference type="SUPFAM" id="SSF55781">
    <property type="entry name" value="GAF domain-like"/>
    <property type="match status" value="1"/>
</dbReference>
<dbReference type="FunFam" id="1.10.10.10:FF:000056">
    <property type="entry name" value="IclR family transcriptional regulator"/>
    <property type="match status" value="1"/>
</dbReference>
<name>A0A238J763_9RHOB</name>
<dbReference type="Gene3D" id="3.30.450.40">
    <property type="match status" value="2"/>
</dbReference>
<dbReference type="Gene3D" id="1.10.10.10">
    <property type="entry name" value="Winged helix-like DNA-binding domain superfamily/Winged helix DNA-binding domain"/>
    <property type="match status" value="1"/>
</dbReference>
<dbReference type="InterPro" id="IPR005471">
    <property type="entry name" value="Tscrpt_reg_IclR_N"/>
</dbReference>
<feature type="domain" description="IclR-ED" evidence="5">
    <location>
        <begin position="75"/>
        <end position="232"/>
    </location>
</feature>
<dbReference type="AlphaFoldDB" id="A0A238J763"/>
<evidence type="ECO:0000256" key="1">
    <source>
        <dbReference type="ARBA" id="ARBA00023015"/>
    </source>
</evidence>
<evidence type="ECO:0000259" key="4">
    <source>
        <dbReference type="PROSITE" id="PS51077"/>
    </source>
</evidence>
<dbReference type="InterPro" id="IPR050707">
    <property type="entry name" value="HTH_MetabolicPath_Reg"/>
</dbReference>
<dbReference type="OrthoDB" id="9807558at2"/>
<reference evidence="6 7" key="1">
    <citation type="submission" date="2017-05" db="EMBL/GenBank/DDBJ databases">
        <authorList>
            <person name="Song R."/>
            <person name="Chenine A.L."/>
            <person name="Ruprecht R.M."/>
        </authorList>
    </citation>
    <scope>NUCLEOTIDE SEQUENCE [LARGE SCALE GENOMIC DNA]</scope>
    <source>
        <strain evidence="6 7">CECT 8489</strain>
    </source>
</reference>
<gene>
    <name evidence="6" type="primary">kipR_2</name>
    <name evidence="6" type="ORF">BOA8489_03934</name>
</gene>
<dbReference type="SUPFAM" id="SSF46785">
    <property type="entry name" value="Winged helix' DNA-binding domain"/>
    <property type="match status" value="1"/>
</dbReference>
<keyword evidence="2" id="KW-0238">DNA-binding</keyword>
<dbReference type="InterPro" id="IPR029016">
    <property type="entry name" value="GAF-like_dom_sf"/>
</dbReference>
<organism evidence="6 7">
    <name type="scientific">Boseongicola aestuarii</name>
    <dbReference type="NCBI Taxonomy" id="1470561"/>
    <lineage>
        <taxon>Bacteria</taxon>
        <taxon>Pseudomonadati</taxon>
        <taxon>Pseudomonadota</taxon>
        <taxon>Alphaproteobacteria</taxon>
        <taxon>Rhodobacterales</taxon>
        <taxon>Paracoccaceae</taxon>
        <taxon>Boseongicola</taxon>
    </lineage>
</organism>
<dbReference type="InterPro" id="IPR014757">
    <property type="entry name" value="Tscrpt_reg_IclR_C"/>
</dbReference>
<dbReference type="PANTHER" id="PTHR30136">
    <property type="entry name" value="HELIX-TURN-HELIX TRANSCRIPTIONAL REGULATOR, ICLR FAMILY"/>
    <property type="match status" value="1"/>
</dbReference>
<keyword evidence="7" id="KW-1185">Reference proteome</keyword>
<dbReference type="Pfam" id="PF01614">
    <property type="entry name" value="IclR_C"/>
    <property type="match status" value="2"/>
</dbReference>
<dbReference type="Pfam" id="PF09339">
    <property type="entry name" value="HTH_IclR"/>
    <property type="match status" value="1"/>
</dbReference>